<dbReference type="AlphaFoldDB" id="A0A0F8XDA3"/>
<organism evidence="1">
    <name type="scientific">marine sediment metagenome</name>
    <dbReference type="NCBI Taxonomy" id="412755"/>
    <lineage>
        <taxon>unclassified sequences</taxon>
        <taxon>metagenomes</taxon>
        <taxon>ecological metagenomes</taxon>
    </lineage>
</organism>
<proteinExistence type="predicted"/>
<evidence type="ECO:0000313" key="1">
    <source>
        <dbReference type="EMBL" id="KKK40214.1"/>
    </source>
</evidence>
<protein>
    <submittedName>
        <fullName evidence="1">Uncharacterized protein</fullName>
    </submittedName>
</protein>
<feature type="non-terminal residue" evidence="1">
    <location>
        <position position="39"/>
    </location>
</feature>
<sequence length="39" mass="4535">MIQWLNGELLGDGCLVSYSIYSSNFVYGSKYLEYIYCIE</sequence>
<dbReference type="EMBL" id="LAZR01070493">
    <property type="protein sequence ID" value="KKK40214.1"/>
    <property type="molecule type" value="Genomic_DNA"/>
</dbReference>
<comment type="caution">
    <text evidence="1">The sequence shown here is derived from an EMBL/GenBank/DDBJ whole genome shotgun (WGS) entry which is preliminary data.</text>
</comment>
<gene>
    <name evidence="1" type="ORF">LCGC14_3132230</name>
</gene>
<reference evidence="1" key="1">
    <citation type="journal article" date="2015" name="Nature">
        <title>Complex archaea that bridge the gap between prokaryotes and eukaryotes.</title>
        <authorList>
            <person name="Spang A."/>
            <person name="Saw J.H."/>
            <person name="Jorgensen S.L."/>
            <person name="Zaremba-Niedzwiedzka K."/>
            <person name="Martijn J."/>
            <person name="Lind A.E."/>
            <person name="van Eijk R."/>
            <person name="Schleper C."/>
            <person name="Guy L."/>
            <person name="Ettema T.J."/>
        </authorList>
    </citation>
    <scope>NUCLEOTIDE SEQUENCE</scope>
</reference>
<accession>A0A0F8XDA3</accession>
<name>A0A0F8XDA3_9ZZZZ</name>